<protein>
    <submittedName>
        <fullName evidence="1">Uncharacterized protein</fullName>
    </submittedName>
</protein>
<accession>A0A4P8N1A9</accession>
<evidence type="ECO:0000313" key="1">
    <source>
        <dbReference type="EMBL" id="QCQ60531.1"/>
    </source>
</evidence>
<gene>
    <name evidence="1" type="ORF">Barba12S_gp073</name>
</gene>
<name>A0A4P8N1A9_9CAUD</name>
<evidence type="ECO:0000313" key="2">
    <source>
        <dbReference type="Proteomes" id="UP000303026"/>
    </source>
</evidence>
<sequence>MTLKTLEDGNNMTIKINDKFSFEKSLHGFNLYTKYMAKRKDTGEEYEKYHTSFHSTLQQMAQKVLHEVSEGVEGDIGDLISAYHYCTNTIVKELEGEVCP</sequence>
<dbReference type="Proteomes" id="UP000303026">
    <property type="component" value="Segment"/>
</dbReference>
<reference evidence="1 2" key="1">
    <citation type="submission" date="2019-03" db="EMBL/GenBank/DDBJ databases">
        <title>Genomic and seasonal variations among aquatic phages infecting the Baltic Sea Gammaproteobacteria Rheinheimera sp. bal341.</title>
        <authorList>
            <person name="Nilsson E."/>
            <person name="Li K."/>
            <person name="Fridlund J."/>
            <person name="Sulcius S."/>
            <person name="Bunse C."/>
            <person name="Karlsson C.M.G."/>
            <person name="Lindh M."/>
            <person name="Lundin D."/>
            <person name="Pinhassi J."/>
            <person name="Holmfeldt K."/>
        </authorList>
    </citation>
    <scope>NUCLEOTIDE SEQUENCE [LARGE SCALE GENOMIC DNA]</scope>
</reference>
<proteinExistence type="predicted"/>
<dbReference type="EMBL" id="MK719720">
    <property type="protein sequence ID" value="QCQ60531.1"/>
    <property type="molecule type" value="Genomic_DNA"/>
</dbReference>
<organism evidence="1 2">
    <name type="scientific">Rheinheimera phage vB_RspM_Barba12S</name>
    <dbReference type="NCBI Taxonomy" id="2565648"/>
    <lineage>
        <taxon>Viruses</taxon>
        <taxon>Duplodnaviria</taxon>
        <taxon>Heunggongvirae</taxon>
        <taxon>Uroviricota</taxon>
        <taxon>Caudoviricetes</taxon>
        <taxon>Barbavirus</taxon>
        <taxon>Barbavirus barba18A</taxon>
    </lineage>
</organism>